<dbReference type="GO" id="GO:0016787">
    <property type="term" value="F:hydrolase activity"/>
    <property type="evidence" value="ECO:0007669"/>
    <property type="project" value="UniProtKB-KW"/>
</dbReference>
<dbReference type="PANTHER" id="PTHR35901">
    <property type="entry name" value="RIBONUCLEASE VAPC3"/>
    <property type="match status" value="1"/>
</dbReference>
<name>A0A8B6M8M0_METTU</name>
<keyword evidence="6" id="KW-0800">Toxin</keyword>
<proteinExistence type="inferred from homology"/>
<reference evidence="8 9" key="1">
    <citation type="submission" date="2019-05" db="EMBL/GenBank/DDBJ databases">
        <authorList>
            <person name="Farhan Ul Haque M."/>
        </authorList>
    </citation>
    <scope>NUCLEOTIDE SEQUENCE [LARGE SCALE GENOMIC DNA]</scope>
    <source>
        <strain evidence="8">2</strain>
    </source>
</reference>
<keyword evidence="5 6" id="KW-0460">Magnesium</keyword>
<dbReference type="Proteomes" id="UP000485880">
    <property type="component" value="Unassembled WGS sequence"/>
</dbReference>
<dbReference type="Pfam" id="PF01850">
    <property type="entry name" value="PIN"/>
    <property type="match status" value="1"/>
</dbReference>
<evidence type="ECO:0000313" key="9">
    <source>
        <dbReference type="Proteomes" id="UP000485880"/>
    </source>
</evidence>
<dbReference type="SUPFAM" id="SSF88723">
    <property type="entry name" value="PIN domain-like"/>
    <property type="match status" value="1"/>
</dbReference>
<dbReference type="GO" id="GO:0000287">
    <property type="term" value="F:magnesium ion binding"/>
    <property type="evidence" value="ECO:0007669"/>
    <property type="project" value="UniProtKB-UniRule"/>
</dbReference>
<evidence type="ECO:0000256" key="4">
    <source>
        <dbReference type="ARBA" id="ARBA00022801"/>
    </source>
</evidence>
<keyword evidence="9" id="KW-1185">Reference proteome</keyword>
<dbReference type="RefSeq" id="WP_174513193.1">
    <property type="nucleotide sequence ID" value="NZ_CABFMQ020000096.1"/>
</dbReference>
<sequence>MSIVIDASVALKWVLDEPGQVEADALLENELIAPSLWLLEAANALWRRSVRGELSTAEAEERLSELFHAPVTSIRIEEDLVSAARLAGEFSHPVYDCLYLALALRENTYVVTADQRFYGAVANHPTFAGAVRLLVHP</sequence>
<dbReference type="Gene3D" id="3.40.50.1010">
    <property type="entry name" value="5'-nuclease"/>
    <property type="match status" value="1"/>
</dbReference>
<dbReference type="CDD" id="cd09873">
    <property type="entry name" value="PIN_Pae0151-like"/>
    <property type="match status" value="1"/>
</dbReference>
<dbReference type="InterPro" id="IPR002716">
    <property type="entry name" value="PIN_dom"/>
</dbReference>
<evidence type="ECO:0000256" key="1">
    <source>
        <dbReference type="ARBA" id="ARBA00022649"/>
    </source>
</evidence>
<dbReference type="GO" id="GO:0004540">
    <property type="term" value="F:RNA nuclease activity"/>
    <property type="evidence" value="ECO:0007669"/>
    <property type="project" value="InterPro"/>
</dbReference>
<comment type="cofactor">
    <cofactor evidence="6">
        <name>Mg(2+)</name>
        <dbReference type="ChEBI" id="CHEBI:18420"/>
    </cofactor>
</comment>
<evidence type="ECO:0000256" key="6">
    <source>
        <dbReference type="HAMAP-Rule" id="MF_00265"/>
    </source>
</evidence>
<dbReference type="EMBL" id="CABFMQ020000096">
    <property type="protein sequence ID" value="VTZ51367.1"/>
    <property type="molecule type" value="Genomic_DNA"/>
</dbReference>
<keyword evidence="1 6" id="KW-1277">Toxin-antitoxin system</keyword>
<feature type="binding site" evidence="6">
    <location>
        <position position="6"/>
    </location>
    <ligand>
        <name>Mg(2+)</name>
        <dbReference type="ChEBI" id="CHEBI:18420"/>
    </ligand>
</feature>
<dbReference type="GO" id="GO:0090729">
    <property type="term" value="F:toxin activity"/>
    <property type="evidence" value="ECO:0007669"/>
    <property type="project" value="UniProtKB-KW"/>
</dbReference>
<keyword evidence="3 6" id="KW-0479">Metal-binding</keyword>
<evidence type="ECO:0000256" key="3">
    <source>
        <dbReference type="ARBA" id="ARBA00022723"/>
    </source>
</evidence>
<dbReference type="InterPro" id="IPR051619">
    <property type="entry name" value="TypeII_TA_RNase_PINc/VapC"/>
</dbReference>
<dbReference type="AlphaFoldDB" id="A0A8B6M8M0"/>
<keyword evidence="2 6" id="KW-0540">Nuclease</keyword>
<protein>
    <recommendedName>
        <fullName evidence="6">Ribonuclease VapC</fullName>
        <shortName evidence="6">RNase VapC</shortName>
        <ecNumber evidence="6">3.1.-.-</ecNumber>
    </recommendedName>
    <alternativeName>
        <fullName evidence="6">Toxin VapC</fullName>
    </alternativeName>
</protein>
<dbReference type="PANTHER" id="PTHR35901:SF1">
    <property type="entry name" value="EXONUCLEASE VAPC9"/>
    <property type="match status" value="1"/>
</dbReference>
<gene>
    <name evidence="6 8" type="primary">vapC</name>
    <name evidence="8" type="ORF">MPC4_380005</name>
</gene>
<evidence type="ECO:0000313" key="8">
    <source>
        <dbReference type="EMBL" id="VTZ51367.1"/>
    </source>
</evidence>
<organism evidence="8 9">
    <name type="scientific">Methylocella tundrae</name>
    <dbReference type="NCBI Taxonomy" id="227605"/>
    <lineage>
        <taxon>Bacteria</taxon>
        <taxon>Pseudomonadati</taxon>
        <taxon>Pseudomonadota</taxon>
        <taxon>Alphaproteobacteria</taxon>
        <taxon>Hyphomicrobiales</taxon>
        <taxon>Beijerinckiaceae</taxon>
        <taxon>Methylocella</taxon>
    </lineage>
</organism>
<comment type="function">
    <text evidence="6">Toxic component of a toxin-antitoxin (TA) system. An RNase.</text>
</comment>
<dbReference type="InterPro" id="IPR044153">
    <property type="entry name" value="PIN_Pae0151-like"/>
</dbReference>
<evidence type="ECO:0000256" key="5">
    <source>
        <dbReference type="ARBA" id="ARBA00022842"/>
    </source>
</evidence>
<feature type="binding site" evidence="6">
    <location>
        <position position="96"/>
    </location>
    <ligand>
        <name>Mg(2+)</name>
        <dbReference type="ChEBI" id="CHEBI:18420"/>
    </ligand>
</feature>
<keyword evidence="4 6" id="KW-0378">Hydrolase</keyword>
<comment type="caution">
    <text evidence="8">The sequence shown here is derived from an EMBL/GenBank/DDBJ whole genome shotgun (WGS) entry which is preliminary data.</text>
</comment>
<feature type="domain" description="PIN" evidence="7">
    <location>
        <begin position="3"/>
        <end position="118"/>
    </location>
</feature>
<dbReference type="InterPro" id="IPR029060">
    <property type="entry name" value="PIN-like_dom_sf"/>
</dbReference>
<dbReference type="HAMAP" id="MF_00265">
    <property type="entry name" value="VapC_Nob1"/>
    <property type="match status" value="1"/>
</dbReference>
<dbReference type="InterPro" id="IPR022907">
    <property type="entry name" value="VapC_family"/>
</dbReference>
<evidence type="ECO:0000256" key="2">
    <source>
        <dbReference type="ARBA" id="ARBA00022722"/>
    </source>
</evidence>
<accession>A0A8B6M8M0</accession>
<dbReference type="EC" id="3.1.-.-" evidence="6"/>
<comment type="similarity">
    <text evidence="6">Belongs to the PINc/VapC protein family.</text>
</comment>
<evidence type="ECO:0000259" key="7">
    <source>
        <dbReference type="Pfam" id="PF01850"/>
    </source>
</evidence>